<evidence type="ECO:0008006" key="4">
    <source>
        <dbReference type="Google" id="ProtNLM"/>
    </source>
</evidence>
<evidence type="ECO:0000313" key="2">
    <source>
        <dbReference type="EMBL" id="WAR23713.1"/>
    </source>
</evidence>
<organism evidence="2 3">
    <name type="scientific">Mya arenaria</name>
    <name type="common">Soft-shell clam</name>
    <dbReference type="NCBI Taxonomy" id="6604"/>
    <lineage>
        <taxon>Eukaryota</taxon>
        <taxon>Metazoa</taxon>
        <taxon>Spiralia</taxon>
        <taxon>Lophotrochozoa</taxon>
        <taxon>Mollusca</taxon>
        <taxon>Bivalvia</taxon>
        <taxon>Autobranchia</taxon>
        <taxon>Heteroconchia</taxon>
        <taxon>Euheterodonta</taxon>
        <taxon>Imparidentia</taxon>
        <taxon>Neoheterodontei</taxon>
        <taxon>Myida</taxon>
        <taxon>Myoidea</taxon>
        <taxon>Myidae</taxon>
        <taxon>Mya</taxon>
    </lineage>
</organism>
<evidence type="ECO:0000313" key="3">
    <source>
        <dbReference type="Proteomes" id="UP001164746"/>
    </source>
</evidence>
<dbReference type="EMBL" id="CP111024">
    <property type="protein sequence ID" value="WAR23713.1"/>
    <property type="molecule type" value="Genomic_DNA"/>
</dbReference>
<accession>A0ABY7FNC2</accession>
<feature type="region of interest" description="Disordered" evidence="1">
    <location>
        <begin position="355"/>
        <end position="374"/>
    </location>
</feature>
<feature type="region of interest" description="Disordered" evidence="1">
    <location>
        <begin position="435"/>
        <end position="459"/>
    </location>
</feature>
<feature type="non-terminal residue" evidence="2">
    <location>
        <position position="459"/>
    </location>
</feature>
<feature type="compositionally biased region" description="Basic and acidic residues" evidence="1">
    <location>
        <begin position="356"/>
        <end position="365"/>
    </location>
</feature>
<protein>
    <recommendedName>
        <fullName evidence="4">Arrestin C-terminal-like domain-containing protein</fullName>
    </recommendedName>
</protein>
<keyword evidence="3" id="KW-1185">Reference proteome</keyword>
<dbReference type="Proteomes" id="UP001164746">
    <property type="component" value="Chromosome 13"/>
</dbReference>
<name>A0ABY7FNC2_MYAAR</name>
<gene>
    <name evidence="2" type="ORF">MAR_037382</name>
</gene>
<evidence type="ECO:0000256" key="1">
    <source>
        <dbReference type="SAM" id="MobiDB-lite"/>
    </source>
</evidence>
<proteinExistence type="predicted"/>
<sequence>MAAALDDSISYGLKETLDHVLKREVFPVIVRVCEDFINATMEGRAVIHGGEELLITGRRTVELGRVRVLDVLDKEAARKAHNDDFVADRRLFVGEEYLLPLKVPYKLKFVHRPGKSRRYATVSQVIKDMPRRLHVDKDVMSVPPGGTGQNILIPRGTVLNVKRVFSYSLNKEKYLQCTFGTQNVSFKESMRVKFTAVDDDSEYTLVYVQKSNILPSVFEFICPKQNDVVHFENDIASCTLAIVGGPLELSAIIKANVLICWKREKKIQSYSTVIIPVSLENTIAVQQRKFEDANFKASYIEKRYCECSGSDFIETGLFMINPNQMGVAYLKSPNLYVYDDGRERIRTPRKGIRYNVPKEQERQDNESGDDYEDPNLDVVMAGNCSDGSDSPGVYEIPESIAETTTKTSIYKDRLPLALPKEQERGDKVEVEHDYPDMNGVMAGSHKPPAREELPSDIQS</sequence>
<reference evidence="2" key="1">
    <citation type="submission" date="2022-11" db="EMBL/GenBank/DDBJ databases">
        <title>Centuries of genome instability and evolution in soft-shell clam transmissible cancer (bioRxiv).</title>
        <authorList>
            <person name="Hart S.F.M."/>
            <person name="Yonemitsu M.A."/>
            <person name="Giersch R.M."/>
            <person name="Beal B.F."/>
            <person name="Arriagada G."/>
            <person name="Davis B.W."/>
            <person name="Ostrander E.A."/>
            <person name="Goff S.P."/>
            <person name="Metzger M.J."/>
        </authorList>
    </citation>
    <scope>NUCLEOTIDE SEQUENCE</scope>
    <source>
        <strain evidence="2">MELC-2E11</strain>
        <tissue evidence="2">Siphon/mantle</tissue>
    </source>
</reference>